<organism evidence="2 3">
    <name type="scientific">Trypanosoma cruzi (strain CL Brener)</name>
    <dbReference type="NCBI Taxonomy" id="353153"/>
    <lineage>
        <taxon>Eukaryota</taxon>
        <taxon>Discoba</taxon>
        <taxon>Euglenozoa</taxon>
        <taxon>Kinetoplastea</taxon>
        <taxon>Metakinetoplastina</taxon>
        <taxon>Trypanosomatida</taxon>
        <taxon>Trypanosomatidae</taxon>
        <taxon>Trypanosoma</taxon>
        <taxon>Schizotrypanum</taxon>
    </lineage>
</organism>
<dbReference type="AlphaFoldDB" id="Q4CPH2"/>
<dbReference type="RefSeq" id="XP_804026.1">
    <property type="nucleotide sequence ID" value="XM_798933.1"/>
</dbReference>
<protein>
    <submittedName>
        <fullName evidence="2">Uncharacterized protein</fullName>
    </submittedName>
</protein>
<keyword evidence="3" id="KW-1185">Reference proteome</keyword>
<proteinExistence type="predicted"/>
<dbReference type="PaxDb" id="353153-Q4CPH2"/>
<dbReference type="Proteomes" id="UP000002296">
    <property type="component" value="Unassembled WGS sequence"/>
</dbReference>
<evidence type="ECO:0000313" key="3">
    <source>
        <dbReference type="Proteomes" id="UP000002296"/>
    </source>
</evidence>
<keyword evidence="1" id="KW-0812">Transmembrane</keyword>
<dbReference type="InParanoid" id="Q4CPH2"/>
<reference evidence="2 3" key="1">
    <citation type="journal article" date="2005" name="Science">
        <title>The genome sequence of Trypanosoma cruzi, etiologic agent of Chagas disease.</title>
        <authorList>
            <person name="El-Sayed N.M."/>
            <person name="Myler P.J."/>
            <person name="Bartholomeu D.C."/>
            <person name="Nilsson D."/>
            <person name="Aggarwal G."/>
            <person name="Tran A.N."/>
            <person name="Ghedin E."/>
            <person name="Worthey E.A."/>
            <person name="Delcher A.L."/>
            <person name="Blandin G."/>
            <person name="Westenberger S.J."/>
            <person name="Caler E."/>
            <person name="Cerqueira G.C."/>
            <person name="Branche C."/>
            <person name="Haas B."/>
            <person name="Anupama A."/>
            <person name="Arner E."/>
            <person name="Aslund L."/>
            <person name="Attipoe P."/>
            <person name="Bontempi E."/>
            <person name="Bringaud F."/>
            <person name="Burton P."/>
            <person name="Cadag E."/>
            <person name="Campbell D.A."/>
            <person name="Carrington M."/>
            <person name="Crabtree J."/>
            <person name="Darban H."/>
            <person name="da Silveira J.F."/>
            <person name="de Jong P."/>
            <person name="Edwards K."/>
            <person name="Englund P.T."/>
            <person name="Fazelina G."/>
            <person name="Feldblyum T."/>
            <person name="Ferella M."/>
            <person name="Frasch A.C."/>
            <person name="Gull K."/>
            <person name="Horn D."/>
            <person name="Hou L."/>
            <person name="Huang Y."/>
            <person name="Kindlund E."/>
            <person name="Klingbeil M."/>
            <person name="Kluge S."/>
            <person name="Koo H."/>
            <person name="Lacerda D."/>
            <person name="Levin M.J."/>
            <person name="Lorenzi H."/>
            <person name="Louie T."/>
            <person name="Machado C.R."/>
            <person name="McCulloch R."/>
            <person name="McKenna A."/>
            <person name="Mizuno Y."/>
            <person name="Mottram J.C."/>
            <person name="Nelson S."/>
            <person name="Ochaya S."/>
            <person name="Osoegawa K."/>
            <person name="Pai G."/>
            <person name="Parsons M."/>
            <person name="Pentony M."/>
            <person name="Pettersson U."/>
            <person name="Pop M."/>
            <person name="Ramirez J.L."/>
            <person name="Rinta J."/>
            <person name="Robertson L."/>
            <person name="Salzberg S.L."/>
            <person name="Sanchez D.O."/>
            <person name="Seyler A."/>
            <person name="Sharma R."/>
            <person name="Shetty J."/>
            <person name="Simpson A.J."/>
            <person name="Sisk E."/>
            <person name="Tammi M.T."/>
            <person name="Tarleton R."/>
            <person name="Teixeira S."/>
            <person name="Van Aken S."/>
            <person name="Vogt C."/>
            <person name="Ward P.N."/>
            <person name="Wickstead B."/>
            <person name="Wortman J."/>
            <person name="White O."/>
            <person name="Fraser C.M."/>
            <person name="Stuart K.D."/>
            <person name="Andersson B."/>
        </authorList>
    </citation>
    <scope>NUCLEOTIDE SEQUENCE [LARGE SCALE GENOMIC DNA]</scope>
    <source>
        <strain evidence="2 3">CL Brener</strain>
    </source>
</reference>
<evidence type="ECO:0000313" key="2">
    <source>
        <dbReference type="EMBL" id="EAN82175.1"/>
    </source>
</evidence>
<dbReference type="GeneID" id="3533344"/>
<feature type="transmembrane region" description="Helical" evidence="1">
    <location>
        <begin position="107"/>
        <end position="126"/>
    </location>
</feature>
<keyword evidence="1" id="KW-0472">Membrane</keyword>
<dbReference type="EMBL" id="AAHK01002649">
    <property type="protein sequence ID" value="EAN82175.1"/>
    <property type="molecule type" value="Genomic_DNA"/>
</dbReference>
<gene>
    <name evidence="2" type="ORF">Tc00.1047053510157.20</name>
</gene>
<evidence type="ECO:0000256" key="1">
    <source>
        <dbReference type="SAM" id="Phobius"/>
    </source>
</evidence>
<sequence length="140" mass="15297">MHLSSTVRPRKKLYASRAYNCVWDAFNVTNVGSNAEHTAGQRKQTKQNDHHNYSYFIHRTTVDVHMSPWLSAGTHSPRSLSAHSGAHTHAELLKLPSLSRRRDGARMVVVVDASVAAAPIVVGIVFDVCSSIEFSGTAAS</sequence>
<keyword evidence="1" id="KW-1133">Transmembrane helix</keyword>
<accession>Q4CPH2</accession>
<dbReference type="KEGG" id="tcr:510157.20"/>
<name>Q4CPH2_TRYCC</name>
<comment type="caution">
    <text evidence="2">The sequence shown here is derived from an EMBL/GenBank/DDBJ whole genome shotgun (WGS) entry which is preliminary data.</text>
</comment>